<evidence type="ECO:0000313" key="3">
    <source>
        <dbReference type="EMBL" id="AWT56794.1"/>
    </source>
</evidence>
<dbReference type="SUPFAM" id="SSF51735">
    <property type="entry name" value="NAD(P)-binding Rossmann-fold domains"/>
    <property type="match status" value="1"/>
</dbReference>
<dbReference type="AlphaFoldDB" id="A0A2U9PYJ1"/>
<reference evidence="4" key="2">
    <citation type="submission" date="2018-03" db="EMBL/GenBank/DDBJ databases">
        <authorList>
            <person name="Derbyshire K."/>
            <person name="Gray T.A."/>
            <person name="Champion M."/>
        </authorList>
    </citation>
    <scope>NUCLEOTIDE SEQUENCE [LARGE SCALE GENOMIC DNA]</scope>
    <source>
        <strain evidence="4">MKD8</strain>
    </source>
</reference>
<name>A0A2U9PYJ1_MYCSE</name>
<dbReference type="InterPro" id="IPR001509">
    <property type="entry name" value="Epimerase_deHydtase"/>
</dbReference>
<accession>A0A2U9PYJ1</accession>
<dbReference type="Proteomes" id="UP000011200">
    <property type="component" value="Chromosome"/>
</dbReference>
<protein>
    <submittedName>
        <fullName evidence="3">dTDP-glucose 4,6-dehydratase</fullName>
    </submittedName>
</protein>
<organism evidence="3 4">
    <name type="scientific">Mycolicibacterium smegmatis (strain MKD8)</name>
    <name type="common">Mycobacterium smegmatis</name>
    <dbReference type="NCBI Taxonomy" id="1214915"/>
    <lineage>
        <taxon>Bacteria</taxon>
        <taxon>Bacillati</taxon>
        <taxon>Actinomycetota</taxon>
        <taxon>Actinomycetes</taxon>
        <taxon>Mycobacteriales</taxon>
        <taxon>Mycobacteriaceae</taxon>
        <taxon>Mycolicibacterium</taxon>
    </lineage>
</organism>
<sequence length="353" mass="39247">MRNVITTSTSRSETWDWSRKTVLVTGATGFLGGALIRKLIDCGASVVGVVRRVRPDSQLYRDGLNHHVRIESGDVSDFNFMRRIFEEREFHAVFHTAYGADVNRVLNEPLECFRGNVQSTWQMLDLMRELQPRCVSVISSSDKAYGCQELPLRENKPLTPLHPYEVAKASQDLVTQSYGKVFNLPAVVTRCGNFFGPNDLNMSRVIPGTLERLSRGERPVLRSDGHSTRDFLYIEDAVDAQMLLAASILTAPALYGEAFNFSYGMQLEVIELVQRLIDLTGCQVTPVVAAGVKAEIPHLNLASDKAVELLCWRPSVGFEAGLKRTVAWYGDYFGADFSSIRYAGLRGDPASCA</sequence>
<evidence type="ECO:0000256" key="1">
    <source>
        <dbReference type="ARBA" id="ARBA00007637"/>
    </source>
</evidence>
<comment type="similarity">
    <text evidence="1">Belongs to the NAD(P)-dependent epimerase/dehydratase family.</text>
</comment>
<dbReference type="EMBL" id="CP027541">
    <property type="protein sequence ID" value="AWT56794.1"/>
    <property type="molecule type" value="Genomic_DNA"/>
</dbReference>
<evidence type="ECO:0000313" key="4">
    <source>
        <dbReference type="Proteomes" id="UP000011200"/>
    </source>
</evidence>
<dbReference type="PANTHER" id="PTHR43000">
    <property type="entry name" value="DTDP-D-GLUCOSE 4,6-DEHYDRATASE-RELATED"/>
    <property type="match status" value="1"/>
</dbReference>
<evidence type="ECO:0000259" key="2">
    <source>
        <dbReference type="Pfam" id="PF01370"/>
    </source>
</evidence>
<dbReference type="InterPro" id="IPR036291">
    <property type="entry name" value="NAD(P)-bd_dom_sf"/>
</dbReference>
<feature type="domain" description="NAD-dependent epimerase/dehydratase" evidence="2">
    <location>
        <begin position="22"/>
        <end position="247"/>
    </location>
</feature>
<dbReference type="Gene3D" id="3.40.50.720">
    <property type="entry name" value="NAD(P)-binding Rossmann-like Domain"/>
    <property type="match status" value="1"/>
</dbReference>
<dbReference type="Pfam" id="PF01370">
    <property type="entry name" value="Epimerase"/>
    <property type="match status" value="1"/>
</dbReference>
<gene>
    <name evidence="3" type="ORF">D806_058540</name>
</gene>
<reference evidence="3 4" key="1">
    <citation type="journal article" date="2013" name="Genome Announc.">
        <title>Draft genome sequence of MKD8, a conjugal recipient Mycobacterium smegmatis strain.</title>
        <authorList>
            <person name="Gray T.A."/>
            <person name="Palumbo M.J."/>
            <person name="Derbyshire K.M."/>
        </authorList>
    </citation>
    <scope>NUCLEOTIDE SEQUENCE [LARGE SCALE GENOMIC DNA]</scope>
    <source>
        <strain evidence="3 4">MKD8</strain>
    </source>
</reference>
<proteinExistence type="inferred from homology"/>